<dbReference type="AlphaFoldDB" id="A0A2I0VT53"/>
<reference evidence="3 4" key="2">
    <citation type="journal article" date="2017" name="Nature">
        <title>The Apostasia genome and the evolution of orchids.</title>
        <authorList>
            <person name="Zhang G.Q."/>
            <person name="Liu K.W."/>
            <person name="Li Z."/>
            <person name="Lohaus R."/>
            <person name="Hsiao Y.Y."/>
            <person name="Niu S.C."/>
            <person name="Wang J.Y."/>
            <person name="Lin Y.C."/>
            <person name="Xu Q."/>
            <person name="Chen L.J."/>
            <person name="Yoshida K."/>
            <person name="Fujiwara S."/>
            <person name="Wang Z.W."/>
            <person name="Zhang Y.Q."/>
            <person name="Mitsuda N."/>
            <person name="Wang M."/>
            <person name="Liu G.H."/>
            <person name="Pecoraro L."/>
            <person name="Huang H.X."/>
            <person name="Xiao X.J."/>
            <person name="Lin M."/>
            <person name="Wu X.Y."/>
            <person name="Wu W.L."/>
            <person name="Chen Y.Y."/>
            <person name="Chang S.B."/>
            <person name="Sakamoto S."/>
            <person name="Ohme-Takagi M."/>
            <person name="Yagi M."/>
            <person name="Zeng S.J."/>
            <person name="Shen C.Y."/>
            <person name="Yeh C.M."/>
            <person name="Luo Y.B."/>
            <person name="Tsai W.C."/>
            <person name="Van de Peer Y."/>
            <person name="Liu Z.J."/>
        </authorList>
    </citation>
    <scope>NUCLEOTIDE SEQUENCE [LARGE SCALE GENOMIC DNA]</scope>
    <source>
        <tissue evidence="3">The whole plant</tissue>
    </source>
</reference>
<protein>
    <recommendedName>
        <fullName evidence="2">Reverse transcriptase zinc-binding domain-containing protein</fullName>
    </recommendedName>
</protein>
<name>A0A2I0VT53_9ASPA</name>
<feature type="transmembrane region" description="Helical" evidence="1">
    <location>
        <begin position="58"/>
        <end position="77"/>
    </location>
</feature>
<dbReference type="InterPro" id="IPR026960">
    <property type="entry name" value="RVT-Znf"/>
</dbReference>
<dbReference type="EMBL" id="KZ503267">
    <property type="protein sequence ID" value="PKU66581.1"/>
    <property type="molecule type" value="Genomic_DNA"/>
</dbReference>
<dbReference type="Proteomes" id="UP000233837">
    <property type="component" value="Unassembled WGS sequence"/>
</dbReference>
<organism evidence="3 4">
    <name type="scientific">Dendrobium catenatum</name>
    <dbReference type="NCBI Taxonomy" id="906689"/>
    <lineage>
        <taxon>Eukaryota</taxon>
        <taxon>Viridiplantae</taxon>
        <taxon>Streptophyta</taxon>
        <taxon>Embryophyta</taxon>
        <taxon>Tracheophyta</taxon>
        <taxon>Spermatophyta</taxon>
        <taxon>Magnoliopsida</taxon>
        <taxon>Liliopsida</taxon>
        <taxon>Asparagales</taxon>
        <taxon>Orchidaceae</taxon>
        <taxon>Epidendroideae</taxon>
        <taxon>Malaxideae</taxon>
        <taxon>Dendrobiinae</taxon>
        <taxon>Dendrobium</taxon>
    </lineage>
</organism>
<reference evidence="3 4" key="1">
    <citation type="journal article" date="2016" name="Sci. Rep.">
        <title>The Dendrobium catenatum Lindl. genome sequence provides insights into polysaccharide synthase, floral development and adaptive evolution.</title>
        <authorList>
            <person name="Zhang G.Q."/>
            <person name="Xu Q."/>
            <person name="Bian C."/>
            <person name="Tsai W.C."/>
            <person name="Yeh C.M."/>
            <person name="Liu K.W."/>
            <person name="Yoshida K."/>
            <person name="Zhang L.S."/>
            <person name="Chang S.B."/>
            <person name="Chen F."/>
            <person name="Shi Y."/>
            <person name="Su Y.Y."/>
            <person name="Zhang Y.Q."/>
            <person name="Chen L.J."/>
            <person name="Yin Y."/>
            <person name="Lin M."/>
            <person name="Huang H."/>
            <person name="Deng H."/>
            <person name="Wang Z.W."/>
            <person name="Zhu S.L."/>
            <person name="Zhao X."/>
            <person name="Deng C."/>
            <person name="Niu S.C."/>
            <person name="Huang J."/>
            <person name="Wang M."/>
            <person name="Liu G.H."/>
            <person name="Yang H.J."/>
            <person name="Xiao X.J."/>
            <person name="Hsiao Y.Y."/>
            <person name="Wu W.L."/>
            <person name="Chen Y.Y."/>
            <person name="Mitsuda N."/>
            <person name="Ohme-Takagi M."/>
            <person name="Luo Y.B."/>
            <person name="Van de Peer Y."/>
            <person name="Liu Z.J."/>
        </authorList>
    </citation>
    <scope>NUCLEOTIDE SEQUENCE [LARGE SCALE GENOMIC DNA]</scope>
    <source>
        <tissue evidence="3">The whole plant</tissue>
    </source>
</reference>
<keyword evidence="1" id="KW-0812">Transmembrane</keyword>
<feature type="transmembrane region" description="Helical" evidence="1">
    <location>
        <begin position="97"/>
        <end position="114"/>
    </location>
</feature>
<evidence type="ECO:0000259" key="2">
    <source>
        <dbReference type="Pfam" id="PF13966"/>
    </source>
</evidence>
<sequence>MVWHKWHSDSLKHSIFVWLALRGGLKTADALLLRNIQVPKTCSLCNEHEESVSHLFECCYSFNILCALIPCMQSLLLRPNILQVFDWMKVVFKGRPVVLNFYKLVCCCMIYFIWKERNNRHFRNKFMCYTSLFLYIKRVIFEKVMSWGNSMELLECL</sequence>
<dbReference type="Pfam" id="PF13966">
    <property type="entry name" value="zf-RVT"/>
    <property type="match status" value="1"/>
</dbReference>
<keyword evidence="1" id="KW-0472">Membrane</keyword>
<feature type="domain" description="Reverse transcriptase zinc-binding" evidence="2">
    <location>
        <begin position="2"/>
        <end position="59"/>
    </location>
</feature>
<accession>A0A2I0VT53</accession>
<proteinExistence type="predicted"/>
<evidence type="ECO:0000256" key="1">
    <source>
        <dbReference type="SAM" id="Phobius"/>
    </source>
</evidence>
<evidence type="ECO:0000313" key="3">
    <source>
        <dbReference type="EMBL" id="PKU66581.1"/>
    </source>
</evidence>
<gene>
    <name evidence="3" type="ORF">MA16_Dca006909</name>
</gene>
<keyword evidence="4" id="KW-1185">Reference proteome</keyword>
<keyword evidence="1" id="KW-1133">Transmembrane helix</keyword>
<evidence type="ECO:0000313" key="4">
    <source>
        <dbReference type="Proteomes" id="UP000233837"/>
    </source>
</evidence>